<gene>
    <name evidence="1" type="ORF">RPERSI_LOCUS6032</name>
</gene>
<protein>
    <submittedName>
        <fullName evidence="1">288_t:CDS:1</fullName>
    </submittedName>
</protein>
<accession>A0ACA9MNK5</accession>
<comment type="caution">
    <text evidence="1">The sequence shown here is derived from an EMBL/GenBank/DDBJ whole genome shotgun (WGS) entry which is preliminary data.</text>
</comment>
<name>A0ACA9MNK5_9GLOM</name>
<evidence type="ECO:0000313" key="1">
    <source>
        <dbReference type="EMBL" id="CAG8604042.1"/>
    </source>
</evidence>
<sequence>MDYITTDNKTDSNDNNIDYYNNFIIFNVVHLNRALSTTIVFIWSLYFVLSRPTPTQQTPVIRCIMISSRGIGIILLFISMVLEIVANLIAFTNSNNLINPSLDILTGAPLIITLVLWNSALALKSVSLFIALTRYAPLTKALSKEPIMSNFQYSCCNSFNFISGLIVYPVLYVVILLAKSKWEAALTMSQLFFMFQLIIAEIMFLIVNKRMSIALDEGLLMGRSAIQRVRKLRSRNWIIIAFVLVEICSLSIYSIDLLTKNAIRSNFAATVLILGIMFISSALVYGAITLILCPVYPQCPLSCEVSETNSTITHHITAHNHALNNLTNHA</sequence>
<proteinExistence type="predicted"/>
<organism evidence="1 2">
    <name type="scientific">Racocetra persica</name>
    <dbReference type="NCBI Taxonomy" id="160502"/>
    <lineage>
        <taxon>Eukaryota</taxon>
        <taxon>Fungi</taxon>
        <taxon>Fungi incertae sedis</taxon>
        <taxon>Mucoromycota</taxon>
        <taxon>Glomeromycotina</taxon>
        <taxon>Glomeromycetes</taxon>
        <taxon>Diversisporales</taxon>
        <taxon>Gigasporaceae</taxon>
        <taxon>Racocetra</taxon>
    </lineage>
</organism>
<dbReference type="EMBL" id="CAJVQC010009393">
    <property type="protein sequence ID" value="CAG8604042.1"/>
    <property type="molecule type" value="Genomic_DNA"/>
</dbReference>
<keyword evidence="2" id="KW-1185">Reference proteome</keyword>
<evidence type="ECO:0000313" key="2">
    <source>
        <dbReference type="Proteomes" id="UP000789920"/>
    </source>
</evidence>
<reference evidence="1" key="1">
    <citation type="submission" date="2021-06" db="EMBL/GenBank/DDBJ databases">
        <authorList>
            <person name="Kallberg Y."/>
            <person name="Tangrot J."/>
            <person name="Rosling A."/>
        </authorList>
    </citation>
    <scope>NUCLEOTIDE SEQUENCE</scope>
    <source>
        <strain evidence="1">MA461A</strain>
    </source>
</reference>
<feature type="non-terminal residue" evidence="1">
    <location>
        <position position="330"/>
    </location>
</feature>
<dbReference type="Proteomes" id="UP000789920">
    <property type="component" value="Unassembled WGS sequence"/>
</dbReference>